<accession>A0AAD3MPK5</accession>
<keyword evidence="3" id="KW-1185">Reference proteome</keyword>
<organism evidence="2 3">
    <name type="scientific">Lates japonicus</name>
    <name type="common">Japanese lates</name>
    <dbReference type="NCBI Taxonomy" id="270547"/>
    <lineage>
        <taxon>Eukaryota</taxon>
        <taxon>Metazoa</taxon>
        <taxon>Chordata</taxon>
        <taxon>Craniata</taxon>
        <taxon>Vertebrata</taxon>
        <taxon>Euteleostomi</taxon>
        <taxon>Actinopterygii</taxon>
        <taxon>Neopterygii</taxon>
        <taxon>Teleostei</taxon>
        <taxon>Neoteleostei</taxon>
        <taxon>Acanthomorphata</taxon>
        <taxon>Carangaria</taxon>
        <taxon>Carangaria incertae sedis</taxon>
        <taxon>Centropomidae</taxon>
        <taxon>Lates</taxon>
    </lineage>
</organism>
<proteinExistence type="predicted"/>
<sequence>MVGIIMSCEHPGKVADLGPVCEENGSFGDLLSSVPPPPVDAQRTTGGAPHVPAPLTLTQSYPSPSQTASIWTDTPMSALLPPHSPLQLILYALDPITQTQDLSWGTS</sequence>
<dbReference type="AlphaFoldDB" id="A0AAD3MPK5"/>
<evidence type="ECO:0000256" key="1">
    <source>
        <dbReference type="SAM" id="MobiDB-lite"/>
    </source>
</evidence>
<dbReference type="Proteomes" id="UP001279410">
    <property type="component" value="Unassembled WGS sequence"/>
</dbReference>
<protein>
    <submittedName>
        <fullName evidence="2">Potassium voltage-gated channel subfamily H member 8</fullName>
    </submittedName>
</protein>
<comment type="caution">
    <text evidence="2">The sequence shown here is derived from an EMBL/GenBank/DDBJ whole genome shotgun (WGS) entry which is preliminary data.</text>
</comment>
<evidence type="ECO:0000313" key="2">
    <source>
        <dbReference type="EMBL" id="GLD57863.1"/>
    </source>
</evidence>
<reference evidence="2" key="1">
    <citation type="submission" date="2022-08" db="EMBL/GenBank/DDBJ databases">
        <title>Genome sequencing of akame (Lates japonicus).</title>
        <authorList>
            <person name="Hashiguchi Y."/>
            <person name="Takahashi H."/>
        </authorList>
    </citation>
    <scope>NUCLEOTIDE SEQUENCE</scope>
    <source>
        <strain evidence="2">Kochi</strain>
    </source>
</reference>
<dbReference type="EMBL" id="BRZM01000031">
    <property type="protein sequence ID" value="GLD57863.1"/>
    <property type="molecule type" value="Genomic_DNA"/>
</dbReference>
<feature type="compositionally biased region" description="Polar residues" evidence="1">
    <location>
        <begin position="56"/>
        <end position="68"/>
    </location>
</feature>
<gene>
    <name evidence="2" type="ORF">AKAME5_001003200</name>
</gene>
<evidence type="ECO:0000313" key="3">
    <source>
        <dbReference type="Proteomes" id="UP001279410"/>
    </source>
</evidence>
<feature type="region of interest" description="Disordered" evidence="1">
    <location>
        <begin position="37"/>
        <end position="68"/>
    </location>
</feature>
<name>A0AAD3MPK5_LATJO</name>